<keyword evidence="1" id="KW-0812">Transmembrane</keyword>
<dbReference type="EMBL" id="JAHRIQ010036947">
    <property type="protein sequence ID" value="MEQ2233354.1"/>
    <property type="molecule type" value="Genomic_DNA"/>
</dbReference>
<keyword evidence="1" id="KW-0472">Membrane</keyword>
<gene>
    <name evidence="2" type="ORF">ILYODFUR_020928</name>
</gene>
<keyword evidence="1" id="KW-1133">Transmembrane helix</keyword>
<organism evidence="2 3">
    <name type="scientific">Ilyodon furcidens</name>
    <name type="common">goldbreast splitfin</name>
    <dbReference type="NCBI Taxonomy" id="33524"/>
    <lineage>
        <taxon>Eukaryota</taxon>
        <taxon>Metazoa</taxon>
        <taxon>Chordata</taxon>
        <taxon>Craniata</taxon>
        <taxon>Vertebrata</taxon>
        <taxon>Euteleostomi</taxon>
        <taxon>Actinopterygii</taxon>
        <taxon>Neopterygii</taxon>
        <taxon>Teleostei</taxon>
        <taxon>Neoteleostei</taxon>
        <taxon>Acanthomorphata</taxon>
        <taxon>Ovalentaria</taxon>
        <taxon>Atherinomorphae</taxon>
        <taxon>Cyprinodontiformes</taxon>
        <taxon>Goodeidae</taxon>
        <taxon>Ilyodon</taxon>
    </lineage>
</organism>
<sequence>WMLELVTLTGAAHRDDSTSTTFHIASKHPQSYSLEEDQLQINDSKNCQTAKKLCARETLQLLFIHQQQHFFLYHPPHPPIHYLLSITLPWFVVCIFLHSTVQGFSQS</sequence>
<dbReference type="Proteomes" id="UP001482620">
    <property type="component" value="Unassembled WGS sequence"/>
</dbReference>
<proteinExistence type="predicted"/>
<keyword evidence="3" id="KW-1185">Reference proteome</keyword>
<name>A0ABV0TLH0_9TELE</name>
<evidence type="ECO:0000313" key="3">
    <source>
        <dbReference type="Proteomes" id="UP001482620"/>
    </source>
</evidence>
<feature type="transmembrane region" description="Helical" evidence="1">
    <location>
        <begin position="80"/>
        <end position="101"/>
    </location>
</feature>
<feature type="non-terminal residue" evidence="2">
    <location>
        <position position="1"/>
    </location>
</feature>
<reference evidence="2 3" key="1">
    <citation type="submission" date="2021-06" db="EMBL/GenBank/DDBJ databases">
        <authorList>
            <person name="Palmer J.M."/>
        </authorList>
    </citation>
    <scope>NUCLEOTIDE SEQUENCE [LARGE SCALE GENOMIC DNA]</scope>
    <source>
        <strain evidence="3">if_2019</strain>
        <tissue evidence="2">Muscle</tissue>
    </source>
</reference>
<evidence type="ECO:0000256" key="1">
    <source>
        <dbReference type="SAM" id="Phobius"/>
    </source>
</evidence>
<accession>A0ABV0TLH0</accession>
<evidence type="ECO:0000313" key="2">
    <source>
        <dbReference type="EMBL" id="MEQ2233354.1"/>
    </source>
</evidence>
<comment type="caution">
    <text evidence="2">The sequence shown here is derived from an EMBL/GenBank/DDBJ whole genome shotgun (WGS) entry which is preliminary data.</text>
</comment>
<protein>
    <submittedName>
        <fullName evidence="2">Uncharacterized protein</fullName>
    </submittedName>
</protein>